<dbReference type="EMBL" id="CP113524">
    <property type="protein sequence ID" value="WAJ25610.1"/>
    <property type="molecule type" value="Genomic_DNA"/>
</dbReference>
<feature type="chain" id="PRO_5045307520" description="Adhesin" evidence="1">
    <location>
        <begin position="29"/>
        <end position="311"/>
    </location>
</feature>
<sequence length="311" mass="34112">MNKFIKSCIIAGVVCVLAGGGITAAAVAMGGTVIDAIPLRLKQWGFELGQIAEEDFWNNSDFSFEDGEFNNDDLLLGEQTIHTTGQGSQIYSATGIKNLRADIKAGGLRIVEDSQGDEITIFCNKDESFYEIEENEGELILQTHSKKANYKNPKLLFTIHVPKDYKFTSVDIQVEPERVRYENEDSSVYLVADGLIADECNLDIKAGTAKIRKGNIDTLNIYSEAGAVNYSGSVLNQISLNCEASAVKFQLEGKKEDFSYDVSASLGAVKLENKSLFAFDKTITQNPDALKSIILNCEVSAVQITFKNQES</sequence>
<dbReference type="RefSeq" id="WP_024836264.1">
    <property type="nucleotide sequence ID" value="NZ_CP113524.1"/>
</dbReference>
<gene>
    <name evidence="2" type="ORF">OW255_08900</name>
</gene>
<evidence type="ECO:0000313" key="2">
    <source>
        <dbReference type="EMBL" id="WAJ25610.1"/>
    </source>
</evidence>
<evidence type="ECO:0000313" key="3">
    <source>
        <dbReference type="Proteomes" id="UP001163115"/>
    </source>
</evidence>
<feature type="signal peptide" evidence="1">
    <location>
        <begin position="1"/>
        <end position="28"/>
    </location>
</feature>
<protein>
    <recommendedName>
        <fullName evidence="4">Adhesin</fullName>
    </recommendedName>
</protein>
<keyword evidence="3" id="KW-1185">Reference proteome</keyword>
<reference evidence="2" key="1">
    <citation type="submission" date="2022-11" db="EMBL/GenBank/DDBJ databases">
        <title>Lacrimispora xylanolytica sy1, complete genome.</title>
        <authorList>
            <person name="Choi S."/>
        </authorList>
    </citation>
    <scope>NUCLEOTIDE SEQUENCE</scope>
    <source>
        <strain evidence="2">Sy1</strain>
    </source>
</reference>
<name>A0ABY7AFW2_9FIRM</name>
<accession>A0ABY7AFW2</accession>
<organism evidence="2 3">
    <name type="scientific">Lacrimispora xylanolytica</name>
    <dbReference type="NCBI Taxonomy" id="29375"/>
    <lineage>
        <taxon>Bacteria</taxon>
        <taxon>Bacillati</taxon>
        <taxon>Bacillota</taxon>
        <taxon>Clostridia</taxon>
        <taxon>Lachnospirales</taxon>
        <taxon>Lachnospiraceae</taxon>
        <taxon>Lacrimispora</taxon>
    </lineage>
</organism>
<dbReference type="Proteomes" id="UP001163115">
    <property type="component" value="Chromosome"/>
</dbReference>
<evidence type="ECO:0008006" key="4">
    <source>
        <dbReference type="Google" id="ProtNLM"/>
    </source>
</evidence>
<evidence type="ECO:0000256" key="1">
    <source>
        <dbReference type="SAM" id="SignalP"/>
    </source>
</evidence>
<proteinExistence type="predicted"/>
<keyword evidence="1" id="KW-0732">Signal</keyword>